<dbReference type="Proteomes" id="UP001198806">
    <property type="component" value="Unassembled WGS sequence"/>
</dbReference>
<dbReference type="EMBL" id="WKMO01000007">
    <property type="protein sequence ID" value="MSB73610.1"/>
    <property type="molecule type" value="Genomic_DNA"/>
</dbReference>
<dbReference type="Proteomes" id="UP000441609">
    <property type="component" value="Unassembled WGS sequence"/>
</dbReference>
<reference evidence="1 11" key="1">
    <citation type="submission" date="2015-09" db="EMBL/GenBank/DDBJ databases">
        <authorList>
            <consortium name="Pathogen Informatics"/>
        </authorList>
    </citation>
    <scope>NUCLEOTIDE SEQUENCE [LARGE SCALE GENOMIC DNA]</scope>
    <source>
        <strain evidence="1 11">2789STDY5608822</strain>
    </source>
</reference>
<accession>A0A174WDY3</accession>
<dbReference type="EMBL" id="WKMC01000004">
    <property type="protein sequence ID" value="MRZ50186.1"/>
    <property type="molecule type" value="Genomic_DNA"/>
</dbReference>
<dbReference type="EMBL" id="CYYK01000009">
    <property type="protein sequence ID" value="CUO60454.1"/>
    <property type="molecule type" value="Genomic_DNA"/>
</dbReference>
<evidence type="ECO:0000313" key="14">
    <source>
        <dbReference type="Proteomes" id="UP000441358"/>
    </source>
</evidence>
<evidence type="ECO:0000313" key="16">
    <source>
        <dbReference type="Proteomes" id="UP000461276"/>
    </source>
</evidence>
<dbReference type="Proteomes" id="UP000095455">
    <property type="component" value="Unassembled WGS sequence"/>
</dbReference>
<dbReference type="Proteomes" id="UP001210126">
    <property type="component" value="Unassembled WGS sequence"/>
</dbReference>
<evidence type="ECO:0000313" key="7">
    <source>
        <dbReference type="EMBL" id="MSB73610.1"/>
    </source>
</evidence>
<reference evidence="9 13" key="4">
    <citation type="submission" date="2019-04" db="EMBL/GenBank/DDBJ databases">
        <title>Microbes associate with the intestines of laboratory mice.</title>
        <authorList>
            <person name="Navarre W."/>
            <person name="Wong E."/>
            <person name="Huang K."/>
            <person name="Tropini C."/>
            <person name="Ng K."/>
            <person name="Yu B."/>
        </authorList>
    </citation>
    <scope>NUCLEOTIDE SEQUENCE [LARGE SCALE GENOMIC DNA]</scope>
    <source>
        <strain evidence="9 13">NM39_I3</strain>
    </source>
</reference>
<dbReference type="Proteomes" id="UP000461276">
    <property type="component" value="Unassembled WGS sequence"/>
</dbReference>
<dbReference type="EMBL" id="JAJCNI010000006">
    <property type="protein sequence ID" value="MCB6517482.1"/>
    <property type="molecule type" value="Genomic_DNA"/>
</dbReference>
<dbReference type="AlphaFoldDB" id="A0A174WDY3"/>
<reference evidence="14 15" key="3">
    <citation type="journal article" date="2019" name="Nat. Med.">
        <title>A library of human gut bacterial isolates paired with longitudinal multiomics data enables mechanistic microbiome research.</title>
        <authorList>
            <person name="Poyet M."/>
            <person name="Groussin M."/>
            <person name="Gibbons S.M."/>
            <person name="Avila-Pacheco J."/>
            <person name="Jiang X."/>
            <person name="Kearney S.M."/>
            <person name="Perrotta A.R."/>
            <person name="Berdy B."/>
            <person name="Zhao S."/>
            <person name="Lieberman T.D."/>
            <person name="Swanson P.K."/>
            <person name="Smith M."/>
            <person name="Roesemann S."/>
            <person name="Alexander J.E."/>
            <person name="Rich S.A."/>
            <person name="Livny J."/>
            <person name="Vlamakis H."/>
            <person name="Clish C."/>
            <person name="Bullock K."/>
            <person name="Deik A."/>
            <person name="Scott J."/>
            <person name="Pierce K.A."/>
            <person name="Xavier R.J."/>
            <person name="Alm E.J."/>
        </authorList>
    </citation>
    <scope>NUCLEOTIDE SEQUENCE [LARGE SCALE GENOMIC DNA]</scope>
    <source>
        <strain evidence="7 15">BIOML-A20</strain>
        <strain evidence="6 14">BIOML-A32</strain>
        <strain evidence="4 17">BIOML-A41</strain>
        <strain evidence="5 16">BIOML-A9</strain>
    </source>
</reference>
<dbReference type="EMBL" id="CP120353">
    <property type="protein sequence ID" value="WET63433.1"/>
    <property type="molecule type" value="Genomic_DNA"/>
</dbReference>
<dbReference type="Proteomes" id="UP000441358">
    <property type="component" value="Unassembled WGS sequence"/>
</dbReference>
<evidence type="ECO:0000313" key="13">
    <source>
        <dbReference type="Proteomes" id="UP000310032"/>
    </source>
</evidence>
<dbReference type="RefSeq" id="WP_008778959.1">
    <property type="nucleotide sequence ID" value="NZ_AP019729.1"/>
</dbReference>
<evidence type="ECO:0000313" key="2">
    <source>
        <dbReference type="EMBL" id="MCB6517482.1"/>
    </source>
</evidence>
<dbReference type="GeneID" id="93523082"/>
<evidence type="ECO:0000313" key="1">
    <source>
        <dbReference type="EMBL" id="CUO60454.1"/>
    </source>
</evidence>
<evidence type="ECO:0000313" key="10">
    <source>
        <dbReference type="EMBL" id="WET63433.1"/>
    </source>
</evidence>
<dbReference type="Proteomes" id="UP001221009">
    <property type="component" value="Chromosome"/>
</dbReference>
<evidence type="ECO:0000313" key="15">
    <source>
        <dbReference type="Proteomes" id="UP000441609"/>
    </source>
</evidence>
<dbReference type="EMBL" id="WKLT01000001">
    <property type="protein sequence ID" value="MRY56479.1"/>
    <property type="molecule type" value="Genomic_DNA"/>
</dbReference>
<evidence type="ECO:0000313" key="17">
    <source>
        <dbReference type="Proteomes" id="UP000463337"/>
    </source>
</evidence>
<evidence type="ECO:0000313" key="11">
    <source>
        <dbReference type="Proteomes" id="UP000095455"/>
    </source>
</evidence>
<dbReference type="EMBL" id="SRYM01000081">
    <property type="protein sequence ID" value="TGY53891.1"/>
    <property type="molecule type" value="Genomic_DNA"/>
</dbReference>
<dbReference type="OrthoDB" id="1096216at2"/>
<proteinExistence type="predicted"/>
<dbReference type="EMBL" id="JAQMPJ010000009">
    <property type="protein sequence ID" value="MDB9005716.1"/>
    <property type="molecule type" value="Genomic_DNA"/>
</dbReference>
<evidence type="ECO:0000313" key="8">
    <source>
        <dbReference type="EMBL" id="RHD72523.1"/>
    </source>
</evidence>
<sequence>MKERIVFFTCIVLTCLFSPLSSQEVDTRSCVSTYTNQTVSSSVSVLGCNTLAVQNVTVASNGNLSLSAPAQITINGPFEVKSGGILNIRQSQQMIFTYTYDASGNRTTRQFSAMASSLEAVPVDQEED</sequence>
<dbReference type="Proteomes" id="UP000463337">
    <property type="component" value="Unassembled WGS sequence"/>
</dbReference>
<reference evidence="3" key="6">
    <citation type="submission" date="2023-01" db="EMBL/GenBank/DDBJ databases">
        <title>Human gut microbiome strain richness.</title>
        <authorList>
            <person name="Chen-Liaw A."/>
        </authorList>
    </citation>
    <scope>NUCLEOTIDE SEQUENCE</scope>
    <source>
        <strain evidence="3">RTP21484st1_E5_RTP21484_190118</strain>
    </source>
</reference>
<gene>
    <name evidence="8" type="ORF">DW782_16875</name>
    <name evidence="9" type="ORF">E5342_17965</name>
    <name evidence="1" type="ORF">ERS852380_02675</name>
    <name evidence="4" type="ORF">GKD59_00810</name>
    <name evidence="6" type="ORF">GKD66_08120</name>
    <name evidence="5" type="ORF">GKD67_13630</name>
    <name evidence="7" type="ORF">GKD70_09990</name>
    <name evidence="2" type="ORF">LI194_06690</name>
    <name evidence="10" type="ORF">P2T59_17250</name>
    <name evidence="3" type="ORF">PN599_11955</name>
</gene>
<evidence type="ECO:0000313" key="3">
    <source>
        <dbReference type="EMBL" id="MDB9005716.1"/>
    </source>
</evidence>
<dbReference type="EMBL" id="QSJN01000011">
    <property type="protein sequence ID" value="RHD72523.1"/>
    <property type="molecule type" value="Genomic_DNA"/>
</dbReference>
<evidence type="ECO:0000313" key="9">
    <source>
        <dbReference type="EMBL" id="TGY53891.1"/>
    </source>
</evidence>
<reference evidence="10" key="7">
    <citation type="submission" date="2023-03" db="EMBL/GenBank/DDBJ databases">
        <title>Parabacteroides distasonis, a bacteria resistant against UC.</title>
        <authorList>
            <person name="Dai W."/>
        </authorList>
    </citation>
    <scope>NUCLEOTIDE SEQUENCE</scope>
    <source>
        <strain evidence="10">F1-28</strain>
    </source>
</reference>
<protein>
    <submittedName>
        <fullName evidence="9">Uncharacterized protein</fullName>
    </submittedName>
</protein>
<reference evidence="2" key="5">
    <citation type="submission" date="2021-10" db="EMBL/GenBank/DDBJ databases">
        <title>Collection of gut derived symbiotic bacterial strains cultured from healthy donors.</title>
        <authorList>
            <person name="Lin H."/>
            <person name="Littmann E."/>
            <person name="Kohout C."/>
            <person name="Pamer E.G."/>
        </authorList>
    </citation>
    <scope>NUCLEOTIDE SEQUENCE</scope>
    <source>
        <strain evidence="2">DFI.2.94</strain>
    </source>
</reference>
<evidence type="ECO:0000313" key="4">
    <source>
        <dbReference type="EMBL" id="MRY56479.1"/>
    </source>
</evidence>
<name>A0A174WDY3_PARDI</name>
<dbReference type="Proteomes" id="UP000284660">
    <property type="component" value="Unassembled WGS sequence"/>
</dbReference>
<evidence type="ECO:0000313" key="12">
    <source>
        <dbReference type="Proteomes" id="UP000284660"/>
    </source>
</evidence>
<dbReference type="Proteomes" id="UP000310032">
    <property type="component" value="Unassembled WGS sequence"/>
</dbReference>
<evidence type="ECO:0000313" key="6">
    <source>
        <dbReference type="EMBL" id="MRZ50186.1"/>
    </source>
</evidence>
<evidence type="ECO:0000313" key="5">
    <source>
        <dbReference type="EMBL" id="MRY94245.1"/>
    </source>
</evidence>
<organism evidence="9 13">
    <name type="scientific">Parabacteroides distasonis</name>
    <dbReference type="NCBI Taxonomy" id="823"/>
    <lineage>
        <taxon>Bacteria</taxon>
        <taxon>Pseudomonadati</taxon>
        <taxon>Bacteroidota</taxon>
        <taxon>Bacteroidia</taxon>
        <taxon>Bacteroidales</taxon>
        <taxon>Tannerellaceae</taxon>
        <taxon>Parabacteroides</taxon>
    </lineage>
</organism>
<reference evidence="8 12" key="2">
    <citation type="submission" date="2018-08" db="EMBL/GenBank/DDBJ databases">
        <title>A genome reference for cultivated species of the human gut microbiota.</title>
        <authorList>
            <person name="Zou Y."/>
            <person name="Xue W."/>
            <person name="Luo G."/>
        </authorList>
    </citation>
    <scope>NUCLEOTIDE SEQUENCE [LARGE SCALE GENOMIC DNA]</scope>
    <source>
        <strain evidence="8 12">AM30-4</strain>
    </source>
</reference>
<dbReference type="EMBL" id="WKMY01000009">
    <property type="protein sequence ID" value="MRY94245.1"/>
    <property type="molecule type" value="Genomic_DNA"/>
</dbReference>